<feature type="compositionally biased region" description="Polar residues" evidence="2">
    <location>
        <begin position="268"/>
        <end position="279"/>
    </location>
</feature>
<dbReference type="InterPro" id="IPR025836">
    <property type="entry name" value="Zn_knuckle_CX2CX4HX4C"/>
</dbReference>
<dbReference type="SUPFAM" id="SSF56219">
    <property type="entry name" value="DNase I-like"/>
    <property type="match status" value="1"/>
</dbReference>
<feature type="domain" description="CCHC-type" evidence="3">
    <location>
        <begin position="188"/>
        <end position="201"/>
    </location>
</feature>
<proteinExistence type="predicted"/>
<dbReference type="GO" id="GO:0008270">
    <property type="term" value="F:zinc ion binding"/>
    <property type="evidence" value="ECO:0007669"/>
    <property type="project" value="UniProtKB-KW"/>
</dbReference>
<feature type="region of interest" description="Disordered" evidence="2">
    <location>
        <begin position="230"/>
        <end position="281"/>
    </location>
</feature>
<feature type="non-terminal residue" evidence="4">
    <location>
        <position position="541"/>
    </location>
</feature>
<keyword evidence="1" id="KW-0863">Zinc-finger</keyword>
<keyword evidence="1" id="KW-0862">Zinc</keyword>
<dbReference type="PANTHER" id="PTHR31286">
    <property type="entry name" value="GLYCINE-RICH CELL WALL STRUCTURAL PROTEIN 1.8-LIKE"/>
    <property type="match status" value="1"/>
</dbReference>
<dbReference type="InterPro" id="IPR040256">
    <property type="entry name" value="At4g02000-like"/>
</dbReference>
<keyword evidence="5" id="KW-1185">Reference proteome</keyword>
<organism evidence="4 5">
    <name type="scientific">Striga hermonthica</name>
    <name type="common">Purple witchweed</name>
    <name type="synonym">Buchnera hermonthica</name>
    <dbReference type="NCBI Taxonomy" id="68872"/>
    <lineage>
        <taxon>Eukaryota</taxon>
        <taxon>Viridiplantae</taxon>
        <taxon>Streptophyta</taxon>
        <taxon>Embryophyta</taxon>
        <taxon>Tracheophyta</taxon>
        <taxon>Spermatophyta</taxon>
        <taxon>Magnoliopsida</taxon>
        <taxon>eudicotyledons</taxon>
        <taxon>Gunneridae</taxon>
        <taxon>Pentapetalae</taxon>
        <taxon>asterids</taxon>
        <taxon>lamiids</taxon>
        <taxon>Lamiales</taxon>
        <taxon>Orobanchaceae</taxon>
        <taxon>Buchnereae</taxon>
        <taxon>Striga</taxon>
    </lineage>
</organism>
<dbReference type="PANTHER" id="PTHR31286:SF178">
    <property type="entry name" value="DUF4283 DOMAIN-CONTAINING PROTEIN"/>
    <property type="match status" value="1"/>
</dbReference>
<dbReference type="Pfam" id="PF14111">
    <property type="entry name" value="DUF4283"/>
    <property type="match status" value="1"/>
</dbReference>
<evidence type="ECO:0000256" key="2">
    <source>
        <dbReference type="SAM" id="MobiDB-lite"/>
    </source>
</evidence>
<dbReference type="InterPro" id="IPR025558">
    <property type="entry name" value="DUF4283"/>
</dbReference>
<feature type="non-terminal residue" evidence="4">
    <location>
        <position position="1"/>
    </location>
</feature>
<evidence type="ECO:0000313" key="5">
    <source>
        <dbReference type="Proteomes" id="UP001153555"/>
    </source>
</evidence>
<gene>
    <name evidence="4" type="ORF">SHERM_26214</name>
</gene>
<dbReference type="EMBL" id="CACSLK010027831">
    <property type="protein sequence ID" value="CAA0830826.1"/>
    <property type="molecule type" value="Genomic_DNA"/>
</dbReference>
<dbReference type="Gene3D" id="3.60.10.10">
    <property type="entry name" value="Endonuclease/exonuclease/phosphatase"/>
    <property type="match status" value="1"/>
</dbReference>
<reference evidence="4" key="1">
    <citation type="submission" date="2019-12" db="EMBL/GenBank/DDBJ databases">
        <authorList>
            <person name="Scholes J."/>
        </authorList>
    </citation>
    <scope>NUCLEOTIDE SEQUENCE</scope>
</reference>
<dbReference type="InterPro" id="IPR036691">
    <property type="entry name" value="Endo/exonu/phosph_ase_sf"/>
</dbReference>
<dbReference type="GO" id="GO:0003676">
    <property type="term" value="F:nucleic acid binding"/>
    <property type="evidence" value="ECO:0007669"/>
    <property type="project" value="InterPro"/>
</dbReference>
<feature type="compositionally biased region" description="Low complexity" evidence="2">
    <location>
        <begin position="232"/>
        <end position="244"/>
    </location>
</feature>
<name>A0A9N7NKS3_STRHE</name>
<dbReference type="Pfam" id="PF14392">
    <property type="entry name" value="zf-CCHC_4"/>
    <property type="match status" value="1"/>
</dbReference>
<dbReference type="OrthoDB" id="981173at2759"/>
<keyword evidence="1" id="KW-0479">Metal-binding</keyword>
<dbReference type="InterPro" id="IPR001878">
    <property type="entry name" value="Znf_CCHC"/>
</dbReference>
<comment type="caution">
    <text evidence="4">The sequence shown here is derived from an EMBL/GenBank/DDBJ whole genome shotgun (WGS) entry which is preliminary data.</text>
</comment>
<dbReference type="AlphaFoldDB" id="A0A9N7NKS3"/>
<evidence type="ECO:0000313" key="4">
    <source>
        <dbReference type="EMBL" id="CAA0830826.1"/>
    </source>
</evidence>
<evidence type="ECO:0000259" key="3">
    <source>
        <dbReference type="PROSITE" id="PS50158"/>
    </source>
</evidence>
<dbReference type="Proteomes" id="UP001153555">
    <property type="component" value="Unassembled WGS sequence"/>
</dbReference>
<accession>A0A9N7NKS3</accession>
<sequence>QEVELSVDEIIPGLKECQLSLIGKIHGDKKANLNGLKTTLNSIWTTRKEFHIRSLSNNKFQFLFQREEDRDRILQGKTWSFDGQYILMKLWSPISNDFSYEEEVIKVWVHILNLPLHWTSFDIGLKIGKRIGKTLDFQLPGTSDQLGHIMKVLVEFNVNEPLPRGSLIKVGSDSTWVDFRYENLQTFCFYCGKLGHSDKNCEIKSGDVKNNEVNIGQYEEWLRARIVSSGHSRSPSSLNQGSQSSEKDKLTRSNQLVARSEVGERLRNSVSSNQDTQQGGEKGITQLETPLPMEETAQAVFENPILIPKGSEGASASKNPDSSDGDLVEVTILPTVMEGNTGSRKKATFSRKPRSSKGLTSEIMQVDKNGEVEKKIIITMCKNLRLHDNWFYVKPEGRKGGLFLTWSDNISLIEVNSLGFCLEVCFSFKGFSDIFWGVFVYASTDNVVRARQWEVLVRHSLTWGSFWFLCGDFNDILCQADKNGGVRREEASFSNFRDFIRTLGVVKIMSVGQPFTWSNNKRGSAFVEEKLDRFFVSPDLI</sequence>
<evidence type="ECO:0000256" key="1">
    <source>
        <dbReference type="PROSITE-ProRule" id="PRU00047"/>
    </source>
</evidence>
<protein>
    <recommendedName>
        <fullName evidence="3">CCHC-type domain-containing protein</fullName>
    </recommendedName>
</protein>
<dbReference type="PROSITE" id="PS50158">
    <property type="entry name" value="ZF_CCHC"/>
    <property type="match status" value="1"/>
</dbReference>